<sequence>MEKITVQTNINASVEQVWECYTNPSHIVNWNTALPTWHTPKAENDLQVGGRFMFRMEAKDGSEGFDFSGEYLEVIPNELLSYKMDDNRIAVVKFMAQDASTTVEVTFDTEDQNPVAMQRTGWQSILDNFARYVESSN</sequence>
<dbReference type="InterPro" id="IPR023393">
    <property type="entry name" value="START-like_dom_sf"/>
</dbReference>
<dbReference type="Proteomes" id="UP000740557">
    <property type="component" value="Unassembled WGS sequence"/>
</dbReference>
<evidence type="ECO:0000256" key="1">
    <source>
        <dbReference type="ARBA" id="ARBA00006817"/>
    </source>
</evidence>
<reference evidence="3" key="1">
    <citation type="submission" date="2020-04" db="EMBL/GenBank/DDBJ databases">
        <authorList>
            <person name="Zhang T."/>
        </authorList>
    </citation>
    <scope>NUCLEOTIDE SEQUENCE</scope>
    <source>
        <strain evidence="3">HKST-UBA79</strain>
    </source>
</reference>
<reference evidence="3" key="2">
    <citation type="journal article" date="2021" name="Microbiome">
        <title>Successional dynamics and alternative stable states in a saline activated sludge microbial community over 9 years.</title>
        <authorList>
            <person name="Wang Y."/>
            <person name="Ye J."/>
            <person name="Ju F."/>
            <person name="Liu L."/>
            <person name="Boyd J.A."/>
            <person name="Deng Y."/>
            <person name="Parks D.H."/>
            <person name="Jiang X."/>
            <person name="Yin X."/>
            <person name="Woodcroft B.J."/>
            <person name="Tyson G.W."/>
            <person name="Hugenholtz P."/>
            <person name="Polz M.F."/>
            <person name="Zhang T."/>
        </authorList>
    </citation>
    <scope>NUCLEOTIDE SEQUENCE</scope>
    <source>
        <strain evidence="3">HKST-UBA79</strain>
    </source>
</reference>
<comment type="caution">
    <text evidence="3">The sequence shown here is derived from an EMBL/GenBank/DDBJ whole genome shotgun (WGS) entry which is preliminary data.</text>
</comment>
<comment type="similarity">
    <text evidence="1">Belongs to the AHA1 family.</text>
</comment>
<proteinExistence type="inferred from homology"/>
<feature type="domain" description="Activator of Hsp90 ATPase homologue 1/2-like C-terminal" evidence="2">
    <location>
        <begin position="11"/>
        <end position="134"/>
    </location>
</feature>
<accession>A0A955J3R2</accession>
<dbReference type="AlphaFoldDB" id="A0A955J3R2"/>
<organism evidence="3 4">
    <name type="scientific">candidate division WWE3 bacterium</name>
    <dbReference type="NCBI Taxonomy" id="2053526"/>
    <lineage>
        <taxon>Bacteria</taxon>
        <taxon>Katanobacteria</taxon>
    </lineage>
</organism>
<protein>
    <submittedName>
        <fullName evidence="3">SRPBCC family protein</fullName>
    </submittedName>
</protein>
<evidence type="ECO:0000313" key="4">
    <source>
        <dbReference type="Proteomes" id="UP000740557"/>
    </source>
</evidence>
<gene>
    <name evidence="3" type="ORF">KC980_04130</name>
</gene>
<evidence type="ECO:0000313" key="3">
    <source>
        <dbReference type="EMBL" id="MCA9308675.1"/>
    </source>
</evidence>
<dbReference type="Gene3D" id="3.30.530.20">
    <property type="match status" value="1"/>
</dbReference>
<dbReference type="CDD" id="cd08897">
    <property type="entry name" value="SRPBCC_CalC_Aha1-like_4"/>
    <property type="match status" value="1"/>
</dbReference>
<dbReference type="EMBL" id="JAGQNX010000133">
    <property type="protein sequence ID" value="MCA9308675.1"/>
    <property type="molecule type" value="Genomic_DNA"/>
</dbReference>
<dbReference type="InterPro" id="IPR013538">
    <property type="entry name" value="ASHA1/2-like_C"/>
</dbReference>
<dbReference type="SUPFAM" id="SSF55961">
    <property type="entry name" value="Bet v1-like"/>
    <property type="match status" value="1"/>
</dbReference>
<dbReference type="Pfam" id="PF08327">
    <property type="entry name" value="AHSA1"/>
    <property type="match status" value="1"/>
</dbReference>
<evidence type="ECO:0000259" key="2">
    <source>
        <dbReference type="Pfam" id="PF08327"/>
    </source>
</evidence>
<name>A0A955J3R2_UNCKA</name>